<evidence type="ECO:0000313" key="4">
    <source>
        <dbReference type="Proteomes" id="UP001605036"/>
    </source>
</evidence>
<comment type="caution">
    <text evidence="3">The sequence shown here is derived from an EMBL/GenBank/DDBJ whole genome shotgun (WGS) entry which is preliminary data.</text>
</comment>
<protein>
    <submittedName>
        <fullName evidence="3">Uncharacterized protein</fullName>
    </submittedName>
</protein>
<reference evidence="3 4" key="1">
    <citation type="submission" date="2024-09" db="EMBL/GenBank/DDBJ databases">
        <title>Chromosome-scale assembly of Riccia fluitans.</title>
        <authorList>
            <person name="Paukszto L."/>
            <person name="Sawicki J."/>
            <person name="Karawczyk K."/>
            <person name="Piernik-Szablinska J."/>
            <person name="Szczecinska M."/>
            <person name="Mazdziarz M."/>
        </authorList>
    </citation>
    <scope>NUCLEOTIDE SEQUENCE [LARGE SCALE GENOMIC DNA]</scope>
    <source>
        <strain evidence="3">Rf_01</strain>
        <tissue evidence="3">Aerial parts of the thallus</tissue>
    </source>
</reference>
<dbReference type="Proteomes" id="UP001605036">
    <property type="component" value="Unassembled WGS sequence"/>
</dbReference>
<feature type="signal peptide" evidence="2">
    <location>
        <begin position="1"/>
        <end position="21"/>
    </location>
</feature>
<gene>
    <name evidence="3" type="ORF">R1flu_021957</name>
</gene>
<accession>A0ABD1ZTT3</accession>
<evidence type="ECO:0000256" key="1">
    <source>
        <dbReference type="SAM" id="MobiDB-lite"/>
    </source>
</evidence>
<evidence type="ECO:0000256" key="2">
    <source>
        <dbReference type="SAM" id="SignalP"/>
    </source>
</evidence>
<organism evidence="3 4">
    <name type="scientific">Riccia fluitans</name>
    <dbReference type="NCBI Taxonomy" id="41844"/>
    <lineage>
        <taxon>Eukaryota</taxon>
        <taxon>Viridiplantae</taxon>
        <taxon>Streptophyta</taxon>
        <taxon>Embryophyta</taxon>
        <taxon>Marchantiophyta</taxon>
        <taxon>Marchantiopsida</taxon>
        <taxon>Marchantiidae</taxon>
        <taxon>Marchantiales</taxon>
        <taxon>Ricciaceae</taxon>
        <taxon>Riccia</taxon>
    </lineage>
</organism>
<keyword evidence="4" id="KW-1185">Reference proteome</keyword>
<dbReference type="EMBL" id="JBHFFA010000001">
    <property type="protein sequence ID" value="KAL2653829.1"/>
    <property type="molecule type" value="Genomic_DNA"/>
</dbReference>
<proteinExistence type="predicted"/>
<name>A0ABD1ZTT3_9MARC</name>
<evidence type="ECO:0000313" key="3">
    <source>
        <dbReference type="EMBL" id="KAL2653829.1"/>
    </source>
</evidence>
<feature type="chain" id="PRO_5044800319" evidence="2">
    <location>
        <begin position="22"/>
        <end position="321"/>
    </location>
</feature>
<keyword evidence="2" id="KW-0732">Signal</keyword>
<feature type="region of interest" description="Disordered" evidence="1">
    <location>
        <begin position="234"/>
        <end position="267"/>
    </location>
</feature>
<sequence>MPAACITASKFLRWWSGLVVPSPLNLLTDRAALTAWAKSCLGPGKGLVITPPRVGNGVGTVGKVMAGNPLTGTAGTIPGEPSARTPTPEYTFGQGLYPRRLEAKVTLGSGTKDATPGWLTLGGDAAARLYTDQDTGRLRTGGVGNKGGIGIGPSEVTRWVVLGRDVSAPKLNVGVPTLDTGNKVYGEVPMAMVPPPICKLPNAWTAPPRGSELSPCIAAWTVSHACSRGECGAVARPSSHSSDSPEDASPKGSYDSPASEDAFPMDSSDLSDLTWELEARACRLASRRSLSCLDSNVLQGVESLRVCFEDDSISNMTFNGC</sequence>
<dbReference type="AlphaFoldDB" id="A0ABD1ZTT3"/>